<dbReference type="Pfam" id="PF22938">
    <property type="entry name" value="Integrase_p58_C"/>
    <property type="match status" value="1"/>
</dbReference>
<dbReference type="InterPro" id="IPR001969">
    <property type="entry name" value="Aspartic_peptidase_AS"/>
</dbReference>
<dbReference type="SUPFAM" id="SSF53098">
    <property type="entry name" value="Ribonuclease H-like"/>
    <property type="match status" value="1"/>
</dbReference>
<feature type="compositionally biased region" description="Basic and acidic residues" evidence="9">
    <location>
        <begin position="1"/>
        <end position="14"/>
    </location>
</feature>
<feature type="domain" description="Peptidase A2" evidence="10">
    <location>
        <begin position="421"/>
        <end position="496"/>
    </location>
</feature>
<keyword evidence="2" id="KW-0808">Transferase</keyword>
<evidence type="ECO:0000313" key="12">
    <source>
        <dbReference type="EMBL" id="KAJ8956449.1"/>
    </source>
</evidence>
<dbReference type="Proteomes" id="UP001162162">
    <property type="component" value="Unassembled WGS sequence"/>
</dbReference>
<keyword evidence="7" id="KW-0695">RNA-directed DNA polymerase</keyword>
<dbReference type="FunFam" id="1.10.340.70:FF:000001">
    <property type="entry name" value="Retrovirus-related Pol polyprotein from transposon gypsy-like Protein"/>
    <property type="match status" value="1"/>
</dbReference>
<dbReference type="GO" id="GO:0003964">
    <property type="term" value="F:RNA-directed DNA polymerase activity"/>
    <property type="evidence" value="ECO:0007669"/>
    <property type="project" value="UniProtKB-KW"/>
</dbReference>
<name>A0AAV8Z086_9CUCU</name>
<dbReference type="InterPro" id="IPR001584">
    <property type="entry name" value="Integrase_cat-core"/>
</dbReference>
<dbReference type="InterPro" id="IPR054465">
    <property type="entry name" value="Integrase_p58-like_C"/>
</dbReference>
<dbReference type="Gene3D" id="1.10.340.70">
    <property type="match status" value="1"/>
</dbReference>
<keyword evidence="6" id="KW-0378">Hydrolase</keyword>
<gene>
    <name evidence="12" type="ORF">NQ318_010763</name>
</gene>
<feature type="domain" description="Integrase catalytic" evidence="11">
    <location>
        <begin position="856"/>
        <end position="1015"/>
    </location>
</feature>
<dbReference type="InterPro" id="IPR001995">
    <property type="entry name" value="Peptidase_A2_cat"/>
</dbReference>
<keyword evidence="4" id="KW-0540">Nuclease</keyword>
<dbReference type="InterPro" id="IPR041588">
    <property type="entry name" value="Integrase_H2C2"/>
</dbReference>
<organism evidence="12 13">
    <name type="scientific">Aromia moschata</name>
    <dbReference type="NCBI Taxonomy" id="1265417"/>
    <lineage>
        <taxon>Eukaryota</taxon>
        <taxon>Metazoa</taxon>
        <taxon>Ecdysozoa</taxon>
        <taxon>Arthropoda</taxon>
        <taxon>Hexapoda</taxon>
        <taxon>Insecta</taxon>
        <taxon>Pterygota</taxon>
        <taxon>Neoptera</taxon>
        <taxon>Endopterygota</taxon>
        <taxon>Coleoptera</taxon>
        <taxon>Polyphaga</taxon>
        <taxon>Cucujiformia</taxon>
        <taxon>Chrysomeloidea</taxon>
        <taxon>Cerambycidae</taxon>
        <taxon>Cerambycinae</taxon>
        <taxon>Callichromatini</taxon>
        <taxon>Aromia</taxon>
    </lineage>
</organism>
<evidence type="ECO:0000313" key="13">
    <source>
        <dbReference type="Proteomes" id="UP001162162"/>
    </source>
</evidence>
<dbReference type="InterPro" id="IPR012337">
    <property type="entry name" value="RNaseH-like_sf"/>
</dbReference>
<dbReference type="GO" id="GO:0003676">
    <property type="term" value="F:nucleic acid binding"/>
    <property type="evidence" value="ECO:0007669"/>
    <property type="project" value="InterPro"/>
</dbReference>
<dbReference type="FunFam" id="3.30.420.10:FF:000032">
    <property type="entry name" value="Retrovirus-related Pol polyprotein from transposon 297-like Protein"/>
    <property type="match status" value="1"/>
</dbReference>
<dbReference type="SUPFAM" id="SSF50630">
    <property type="entry name" value="Acid proteases"/>
    <property type="match status" value="1"/>
</dbReference>
<feature type="region of interest" description="Disordered" evidence="9">
    <location>
        <begin position="1"/>
        <end position="109"/>
    </location>
</feature>
<evidence type="ECO:0000256" key="7">
    <source>
        <dbReference type="ARBA" id="ARBA00022918"/>
    </source>
</evidence>
<evidence type="ECO:0000256" key="1">
    <source>
        <dbReference type="ARBA" id="ARBA00012493"/>
    </source>
</evidence>
<evidence type="ECO:0000256" key="6">
    <source>
        <dbReference type="ARBA" id="ARBA00022801"/>
    </source>
</evidence>
<dbReference type="Pfam" id="PF17921">
    <property type="entry name" value="Integrase_H2C2"/>
    <property type="match status" value="1"/>
</dbReference>
<reference evidence="12" key="1">
    <citation type="journal article" date="2023" name="Insect Mol. Biol.">
        <title>Genome sequencing provides insights into the evolution of gene families encoding plant cell wall-degrading enzymes in longhorned beetles.</title>
        <authorList>
            <person name="Shin N.R."/>
            <person name="Okamura Y."/>
            <person name="Kirsch R."/>
            <person name="Pauchet Y."/>
        </authorList>
    </citation>
    <scope>NUCLEOTIDE SEQUENCE</scope>
    <source>
        <strain evidence="12">AMC_N1</strain>
    </source>
</reference>
<dbReference type="EMBL" id="JAPWTK010000030">
    <property type="protein sequence ID" value="KAJ8956449.1"/>
    <property type="molecule type" value="Genomic_DNA"/>
</dbReference>
<dbReference type="Pfam" id="PF13650">
    <property type="entry name" value="Asp_protease_2"/>
    <property type="match status" value="1"/>
</dbReference>
<evidence type="ECO:0000256" key="4">
    <source>
        <dbReference type="ARBA" id="ARBA00022722"/>
    </source>
</evidence>
<accession>A0AAV8Z086</accession>
<dbReference type="PROSITE" id="PS50994">
    <property type="entry name" value="INTEGRASE"/>
    <property type="match status" value="1"/>
</dbReference>
<feature type="coiled-coil region" evidence="8">
    <location>
        <begin position="110"/>
        <end position="145"/>
    </location>
</feature>
<proteinExistence type="predicted"/>
<evidence type="ECO:0000259" key="11">
    <source>
        <dbReference type="PROSITE" id="PS50994"/>
    </source>
</evidence>
<dbReference type="Gene3D" id="2.40.70.10">
    <property type="entry name" value="Acid Proteases"/>
    <property type="match status" value="1"/>
</dbReference>
<dbReference type="Pfam" id="PF00665">
    <property type="entry name" value="rve"/>
    <property type="match status" value="1"/>
</dbReference>
<keyword evidence="13" id="KW-1185">Reference proteome</keyword>
<dbReference type="EC" id="2.7.7.49" evidence="1"/>
<dbReference type="GO" id="GO:0004519">
    <property type="term" value="F:endonuclease activity"/>
    <property type="evidence" value="ECO:0007669"/>
    <property type="project" value="UniProtKB-KW"/>
</dbReference>
<dbReference type="PROSITE" id="PS00141">
    <property type="entry name" value="ASP_PROTEASE"/>
    <property type="match status" value="1"/>
</dbReference>
<keyword evidence="8" id="KW-0175">Coiled coil</keyword>
<evidence type="ECO:0000256" key="9">
    <source>
        <dbReference type="SAM" id="MobiDB-lite"/>
    </source>
</evidence>
<dbReference type="GO" id="GO:0006508">
    <property type="term" value="P:proteolysis"/>
    <property type="evidence" value="ECO:0007669"/>
    <property type="project" value="InterPro"/>
</dbReference>
<evidence type="ECO:0000256" key="5">
    <source>
        <dbReference type="ARBA" id="ARBA00022759"/>
    </source>
</evidence>
<dbReference type="InterPro" id="IPR036397">
    <property type="entry name" value="RNaseH_sf"/>
</dbReference>
<sequence length="1165" mass="134936">MKSDDWRMNDDGRRTVRRQKGERKSDDRRTNNDDERTVRRQNDDDRRTVRRQKGERKSDGRRTNGGDRRTVRRQKGERNSDGKRTNGGDRRTNDDDKRTETRRRGVGQKVNRIEKEFQENREEIERRLERRLEDTKRQVQKEILEKIEGLEHQLHRTSIADSGDCSTSPATPLQHSSLMHTERSVHKMLKPPTYDGQSSWSMYRRQFEAAAKANGWTPQEMATSLVISLRGQALEILQSIPEEQQNDYDRIVGALEIRYGHKYLRQVYQSQIKSRQQRSNESLQEYEADIERLIHLAYPQAPKEFLEQIGIQTFIDGLVDTEMQQALRLGRHTTISDALVAALEFKAAKEASRSYKSRSFPNPRPKASFQITSKKFGKRQLVDARGRVSTTYTQCPKISVSKISSDERSLIVHGYLDDKWCSFVIDTGATRTILRPDILPKSSKELSRHVKLETATGELIPVHGELNVKIQLGSKIMYHRVLTADIRDDCILGLDILSKHGFVVDVKNKTIQIQNEEIVMAPKLQDYNKSRRIIVEEDIQIPQGSENIIIAKLDGNGLSTGIVEASERNDGLLVARSLVQMNNQIPVRIANISDKKISLKKNEVLGRCEPVERVVKCEEVNRAQLNQTKWIMNFKNPEGQVARWMERLQQYDFKIMHRSGKTHGNADTLSRRPCLEQKCRYCQKIETKESSYETCNELLMATTIEVEDEWSSEELKKSQKKDSDLKLIRNWLKNGVRPTWQEVSRYGTTIKGYWAQWSSLCLRDGLLHRKWESPDGVSAVYQLVLPKARIHQVLEELHSSPSGGHFGVTRTLARVRDRFYWVNCRRDVEEWCKRCDLCSAKKGPKTRSRGKMVQYLSGAPFERVAVDILGPLPVTDRGNKYLMVVMDYFSKWPEAVPLPNQEAETVAEAFIENVIARHGVPLELHSDQGRNFESELWQEVMKIMGIKKTRTTALHPQSNGMVERHNRTICHYLSKFVSENQRDWDKLVPLFLLSYRSSQHESTTYTPSMLTSGREMKLPTDLILGHPVEENQERSLPEFVEDLRERMDRIHQFAREKLKIHSDKMKQRLDTTSTKTAFKPGDAVWLYAPKRTKGKSPKLQSNWEGPYTIIKKINDLVYRIQLSPRSKPKVVHLERLAKYTGHNPPEWFVVEDPPPRTEDSVIRDE</sequence>
<dbReference type="Gene3D" id="3.30.420.10">
    <property type="entry name" value="Ribonuclease H-like superfamily/Ribonuclease H"/>
    <property type="match status" value="1"/>
</dbReference>
<dbReference type="PROSITE" id="PS50175">
    <property type="entry name" value="ASP_PROT_RETROV"/>
    <property type="match status" value="1"/>
</dbReference>
<keyword evidence="5" id="KW-0255">Endonuclease</keyword>
<dbReference type="InterPro" id="IPR021109">
    <property type="entry name" value="Peptidase_aspartic_dom_sf"/>
</dbReference>
<feature type="compositionally biased region" description="Basic and acidic residues" evidence="9">
    <location>
        <begin position="55"/>
        <end position="103"/>
    </location>
</feature>
<dbReference type="GO" id="GO:0004190">
    <property type="term" value="F:aspartic-type endopeptidase activity"/>
    <property type="evidence" value="ECO:0007669"/>
    <property type="project" value="InterPro"/>
</dbReference>
<evidence type="ECO:0000256" key="2">
    <source>
        <dbReference type="ARBA" id="ARBA00022679"/>
    </source>
</evidence>
<keyword evidence="3" id="KW-0548">Nucleotidyltransferase</keyword>
<protein>
    <recommendedName>
        <fullName evidence="1">RNA-directed DNA polymerase</fullName>
        <ecNumber evidence="1">2.7.7.49</ecNumber>
    </recommendedName>
</protein>
<dbReference type="PANTHER" id="PTHR37984">
    <property type="entry name" value="PROTEIN CBG26694"/>
    <property type="match status" value="1"/>
</dbReference>
<evidence type="ECO:0000256" key="8">
    <source>
        <dbReference type="SAM" id="Coils"/>
    </source>
</evidence>
<dbReference type="GO" id="GO:0015074">
    <property type="term" value="P:DNA integration"/>
    <property type="evidence" value="ECO:0007669"/>
    <property type="project" value="InterPro"/>
</dbReference>
<evidence type="ECO:0000256" key="3">
    <source>
        <dbReference type="ARBA" id="ARBA00022695"/>
    </source>
</evidence>
<dbReference type="AlphaFoldDB" id="A0AAV8Z086"/>
<feature type="compositionally biased region" description="Basic and acidic residues" evidence="9">
    <location>
        <begin position="22"/>
        <end position="47"/>
    </location>
</feature>
<comment type="caution">
    <text evidence="12">The sequence shown here is derived from an EMBL/GenBank/DDBJ whole genome shotgun (WGS) entry which is preliminary data.</text>
</comment>
<evidence type="ECO:0000259" key="10">
    <source>
        <dbReference type="PROSITE" id="PS50175"/>
    </source>
</evidence>
<dbReference type="InterPro" id="IPR050951">
    <property type="entry name" value="Retrovirus_Pol_polyprotein"/>
</dbReference>
<dbReference type="PANTHER" id="PTHR37984:SF15">
    <property type="entry name" value="INTEGRASE CATALYTIC DOMAIN-CONTAINING PROTEIN"/>
    <property type="match status" value="1"/>
</dbReference>